<evidence type="ECO:0000313" key="2">
    <source>
        <dbReference type="Proteomes" id="UP001057402"/>
    </source>
</evidence>
<organism evidence="1 2">
    <name type="scientific">Melastoma candidum</name>
    <dbReference type="NCBI Taxonomy" id="119954"/>
    <lineage>
        <taxon>Eukaryota</taxon>
        <taxon>Viridiplantae</taxon>
        <taxon>Streptophyta</taxon>
        <taxon>Embryophyta</taxon>
        <taxon>Tracheophyta</taxon>
        <taxon>Spermatophyta</taxon>
        <taxon>Magnoliopsida</taxon>
        <taxon>eudicotyledons</taxon>
        <taxon>Gunneridae</taxon>
        <taxon>Pentapetalae</taxon>
        <taxon>rosids</taxon>
        <taxon>malvids</taxon>
        <taxon>Myrtales</taxon>
        <taxon>Melastomataceae</taxon>
        <taxon>Melastomatoideae</taxon>
        <taxon>Melastomateae</taxon>
        <taxon>Melastoma</taxon>
    </lineage>
</organism>
<reference evidence="2" key="1">
    <citation type="journal article" date="2023" name="Front. Plant Sci.">
        <title>Chromosomal-level genome assembly of Melastoma candidum provides insights into trichome evolution.</title>
        <authorList>
            <person name="Zhong Y."/>
            <person name="Wu W."/>
            <person name="Sun C."/>
            <person name="Zou P."/>
            <person name="Liu Y."/>
            <person name="Dai S."/>
            <person name="Zhou R."/>
        </authorList>
    </citation>
    <scope>NUCLEOTIDE SEQUENCE [LARGE SCALE GENOMIC DNA]</scope>
</reference>
<gene>
    <name evidence="1" type="ORF">MLD38_005007</name>
</gene>
<name>A0ACB9SG48_9MYRT</name>
<proteinExistence type="predicted"/>
<dbReference type="Proteomes" id="UP001057402">
    <property type="component" value="Chromosome 2"/>
</dbReference>
<comment type="caution">
    <text evidence="1">The sequence shown here is derived from an EMBL/GenBank/DDBJ whole genome shotgun (WGS) entry which is preliminary data.</text>
</comment>
<protein>
    <submittedName>
        <fullName evidence="1">Uncharacterized protein</fullName>
    </submittedName>
</protein>
<dbReference type="EMBL" id="CM042881">
    <property type="protein sequence ID" value="KAI4387157.1"/>
    <property type="molecule type" value="Genomic_DNA"/>
</dbReference>
<evidence type="ECO:0000313" key="1">
    <source>
        <dbReference type="EMBL" id="KAI4387157.1"/>
    </source>
</evidence>
<accession>A0ACB9SG48</accession>
<keyword evidence="2" id="KW-1185">Reference proteome</keyword>
<sequence>MKSWCSHCAKFVIAERPFDGSLCCTDCGRVLEYFNFSVEPTFMKDGAGQSYLSGNFIRTVQSDSASRERTLEKASEGMKNICYGLGMDEPHGIVKAASAFYRMALEKNFTRGRRAEHVEAACIYIACRESKLPYLLIDFANSLKINIYVLGAVFLQLCKVLWLEEHHILQKPIDPSLFIHKYTTSLAGGRNNEIARTALRIIASMRRDWMQTGRKPSGLWGAAVYVSALAHGIKCSKSDILRLVHICEATLTKRLVEFESTESGSLTIDELNAKARLDERTPAKHPNIGLNLSSSRELLCEHKGSGVPHFAIGLCESCYNEFVEFSGGLEGGSDPPAFQRAELERMSNSSGREREGDPCSKGEKHNSTPEDHDVNSLITRTCEAGYTGDMGFEGPGKADDVDGKAGDGDTGSFEGSGKADGVDGKAGEESDTFSDIDDVEVDDYLHNEQETLYKTMIWEEVNREYIQEQAAKEAAAAAAREAQAANFKGGSQDLQAAQELAASTAAALAKSRKERQQKRAAELKNAAPPQTAAEATRQMLVKKRLSSKINYDVLETLFDEPVIPDKSKKLRTEINPENDEKVSHRTGGKPEIEEEQNEDGTTRSDGDYDDGKVTYGDDTHDENVYESYDYDDGSYDYDGF</sequence>